<dbReference type="GO" id="GO:0003755">
    <property type="term" value="F:peptidyl-prolyl cis-trans isomerase activity"/>
    <property type="evidence" value="ECO:0007669"/>
    <property type="project" value="UniProtKB-KW"/>
</dbReference>
<evidence type="ECO:0000256" key="2">
    <source>
        <dbReference type="SAM" id="MobiDB-lite"/>
    </source>
</evidence>
<keyword evidence="1" id="KW-0413">Isomerase</keyword>
<feature type="compositionally biased region" description="Basic and acidic residues" evidence="2">
    <location>
        <begin position="579"/>
        <end position="590"/>
    </location>
</feature>
<dbReference type="EMBL" id="CP012159">
    <property type="protein sequence ID" value="AKT41396.1"/>
    <property type="molecule type" value="Genomic_DNA"/>
</dbReference>
<dbReference type="InterPro" id="IPR027304">
    <property type="entry name" value="Trigger_fact/SurA_dom_sf"/>
</dbReference>
<sequence>MNRLSQLITGAAVIAIALVFVVNFGPQTGAQGPSIEISCAVEVHGNCIKSTEFWAAYRLIAPRNADAERLKQLGLRQLAADGLYERWLLNEDAKRLGITVSDDDINQELVAGRAHVSLPVDSLSFERTRQLTYMLGLPGDGENFRVLDVLDRKTKKFDKKRYERDVRLMTKLSPSDFRDFQKRELVASRMRDLIRARVRVSEDEAYQTFARERSTRTIDYVRFDRRFYADLVVDASPTAVQAFADQNKDELDKVWEARKSQYLPECRVARHVLARVKSGEEDAEAEKTKAKAKIARAQALLKEGVSFSDVAKRLSDDTSASRGGDLGCVSRGKMVKPFEDKLFELKVDEISEPVESEFGFHLIQVTQIASGEDTEKVARAQLARELFLQQEADRLAAEGAKQVLAATSGGKPIQEALDTYLANLTEAAKAAKGGDKKGPKPAAKPETKPEAKPEGEAAADEVKENEQFTFATHPHRPSVEASLPFGASGTALPSAQDGAGTTRKIFELAKVGDVLKDMVQLTNGYAVVQLKDITAVTDEQWQKDKELYLSGMRTAKQADAVLNYVRRLKSTLGSEVKFDRRLTTEPKGNEGGEEPPMGDME</sequence>
<reference evidence="4 5" key="1">
    <citation type="submission" date="2015-07" db="EMBL/GenBank/DDBJ databases">
        <title>Genome analysis of myxobacterium Chondromyces crocatus Cm c5 reveals a high potential for natural compound synthesis and the genetic basis for the loss of fruiting body formation.</title>
        <authorList>
            <person name="Zaburannyi N."/>
            <person name="Bunk B."/>
            <person name="Maier J."/>
            <person name="Overmann J."/>
            <person name="Mueller R."/>
        </authorList>
    </citation>
    <scope>NUCLEOTIDE SEQUENCE [LARGE SCALE GENOMIC DNA]</scope>
    <source>
        <strain evidence="4 5">Cm c5</strain>
    </source>
</reference>
<keyword evidence="1" id="KW-0697">Rotamase</keyword>
<dbReference type="InterPro" id="IPR046357">
    <property type="entry name" value="PPIase_dom_sf"/>
</dbReference>
<feature type="compositionally biased region" description="Basic and acidic residues" evidence="2">
    <location>
        <begin position="432"/>
        <end position="462"/>
    </location>
</feature>
<dbReference type="PANTHER" id="PTHR47245">
    <property type="entry name" value="PEPTIDYLPROLYL ISOMERASE"/>
    <property type="match status" value="1"/>
</dbReference>
<dbReference type="OrthoDB" id="9812372at2"/>
<dbReference type="InterPro" id="IPR023058">
    <property type="entry name" value="PPIase_PpiC_CS"/>
</dbReference>
<feature type="region of interest" description="Disordered" evidence="2">
    <location>
        <begin position="429"/>
        <end position="462"/>
    </location>
</feature>
<gene>
    <name evidence="4" type="ORF">CMC5_055960</name>
</gene>
<dbReference type="PROSITE" id="PS50198">
    <property type="entry name" value="PPIC_PPIASE_2"/>
    <property type="match status" value="1"/>
</dbReference>
<protein>
    <submittedName>
        <fullName evidence="4">Foldase</fullName>
    </submittedName>
</protein>
<dbReference type="STRING" id="52.CMC5_055960"/>
<dbReference type="InterPro" id="IPR000297">
    <property type="entry name" value="PPIase_PpiC"/>
</dbReference>
<proteinExistence type="predicted"/>
<evidence type="ECO:0000313" key="5">
    <source>
        <dbReference type="Proteomes" id="UP000067626"/>
    </source>
</evidence>
<dbReference type="SUPFAM" id="SSF54534">
    <property type="entry name" value="FKBP-like"/>
    <property type="match status" value="1"/>
</dbReference>
<keyword evidence="5" id="KW-1185">Reference proteome</keyword>
<name>A0A0K1EKL9_CHOCO</name>
<dbReference type="InterPro" id="IPR050245">
    <property type="entry name" value="PrsA_foldase"/>
</dbReference>
<dbReference type="RefSeq" id="WP_050433192.1">
    <property type="nucleotide sequence ID" value="NZ_CP012159.1"/>
</dbReference>
<accession>A0A0K1EKL9</accession>
<dbReference type="Gene3D" id="3.10.50.40">
    <property type="match status" value="1"/>
</dbReference>
<dbReference type="PROSITE" id="PS01096">
    <property type="entry name" value="PPIC_PPIASE_1"/>
    <property type="match status" value="1"/>
</dbReference>
<dbReference type="Proteomes" id="UP000067626">
    <property type="component" value="Chromosome"/>
</dbReference>
<dbReference type="KEGG" id="ccro:CMC5_055960"/>
<dbReference type="PANTHER" id="PTHR47245:SF2">
    <property type="entry name" value="PEPTIDYL-PROLYL CIS-TRANS ISOMERASE HP_0175-RELATED"/>
    <property type="match status" value="1"/>
</dbReference>
<feature type="domain" description="PpiC" evidence="3">
    <location>
        <begin position="264"/>
        <end position="367"/>
    </location>
</feature>
<feature type="region of interest" description="Disordered" evidence="2">
    <location>
        <begin position="579"/>
        <end position="601"/>
    </location>
</feature>
<dbReference type="AlphaFoldDB" id="A0A0K1EKL9"/>
<evidence type="ECO:0000256" key="1">
    <source>
        <dbReference type="PROSITE-ProRule" id="PRU00278"/>
    </source>
</evidence>
<dbReference type="SUPFAM" id="SSF109998">
    <property type="entry name" value="Triger factor/SurA peptide-binding domain-like"/>
    <property type="match status" value="1"/>
</dbReference>
<evidence type="ECO:0000259" key="3">
    <source>
        <dbReference type="PROSITE" id="PS50198"/>
    </source>
</evidence>
<dbReference type="Pfam" id="PF13616">
    <property type="entry name" value="Rotamase_3"/>
    <property type="match status" value="1"/>
</dbReference>
<evidence type="ECO:0000313" key="4">
    <source>
        <dbReference type="EMBL" id="AKT41396.1"/>
    </source>
</evidence>
<dbReference type="Pfam" id="PF13624">
    <property type="entry name" value="SurA_N_3"/>
    <property type="match status" value="1"/>
</dbReference>
<organism evidence="4 5">
    <name type="scientific">Chondromyces crocatus</name>
    <dbReference type="NCBI Taxonomy" id="52"/>
    <lineage>
        <taxon>Bacteria</taxon>
        <taxon>Pseudomonadati</taxon>
        <taxon>Myxococcota</taxon>
        <taxon>Polyangia</taxon>
        <taxon>Polyangiales</taxon>
        <taxon>Polyangiaceae</taxon>
        <taxon>Chondromyces</taxon>
    </lineage>
</organism>